<evidence type="ECO:0000256" key="7">
    <source>
        <dbReference type="SAM" id="MobiDB-lite"/>
    </source>
</evidence>
<evidence type="ECO:0000256" key="1">
    <source>
        <dbReference type="ARBA" id="ARBA00004123"/>
    </source>
</evidence>
<dbReference type="OrthoDB" id="5402974at2759"/>
<evidence type="ECO:0000256" key="6">
    <source>
        <dbReference type="PROSITE-ProRule" id="PRU00089"/>
    </source>
</evidence>
<dbReference type="GO" id="GO:0030154">
    <property type="term" value="P:cell differentiation"/>
    <property type="evidence" value="ECO:0007669"/>
    <property type="project" value="TreeGrafter"/>
</dbReference>
<dbReference type="Pfam" id="PF00250">
    <property type="entry name" value="Forkhead"/>
    <property type="match status" value="1"/>
</dbReference>
<dbReference type="InterPro" id="IPR018122">
    <property type="entry name" value="TF_fork_head_CS_1"/>
</dbReference>
<evidence type="ECO:0000256" key="5">
    <source>
        <dbReference type="ARBA" id="ARBA00023242"/>
    </source>
</evidence>
<dbReference type="PROSITE" id="PS00658">
    <property type="entry name" value="FORK_HEAD_2"/>
    <property type="match status" value="1"/>
</dbReference>
<dbReference type="AlphaFoldDB" id="A0A556VC21"/>
<dbReference type="CDD" id="cd20019">
    <property type="entry name" value="FH_FOXE"/>
    <property type="match status" value="1"/>
</dbReference>
<keyword evidence="4" id="KW-0804">Transcription</keyword>
<dbReference type="InterPro" id="IPR036388">
    <property type="entry name" value="WH-like_DNA-bd_sf"/>
</dbReference>
<dbReference type="PANTHER" id="PTHR11829:SF156">
    <property type="entry name" value="FORKHEAD BOX PROTEIN E3"/>
    <property type="match status" value="1"/>
</dbReference>
<dbReference type="Gene3D" id="1.10.10.10">
    <property type="entry name" value="Winged helix-like DNA-binding domain superfamily/Winged helix DNA-binding domain"/>
    <property type="match status" value="1"/>
</dbReference>
<feature type="region of interest" description="Disordered" evidence="7">
    <location>
        <begin position="1"/>
        <end position="57"/>
    </location>
</feature>
<dbReference type="FunFam" id="1.10.10.10:FF:000201">
    <property type="entry name" value="Forkhead box E1"/>
    <property type="match status" value="1"/>
</dbReference>
<dbReference type="SUPFAM" id="SSF46785">
    <property type="entry name" value="Winged helix' DNA-binding domain"/>
    <property type="match status" value="1"/>
</dbReference>
<dbReference type="PROSITE" id="PS50039">
    <property type="entry name" value="FORK_HEAD_3"/>
    <property type="match status" value="1"/>
</dbReference>
<evidence type="ECO:0000256" key="2">
    <source>
        <dbReference type="ARBA" id="ARBA00023015"/>
    </source>
</evidence>
<dbReference type="PANTHER" id="PTHR11829">
    <property type="entry name" value="FORKHEAD BOX PROTEIN"/>
    <property type="match status" value="1"/>
</dbReference>
<dbReference type="SMART" id="SM00339">
    <property type="entry name" value="FH"/>
    <property type="match status" value="1"/>
</dbReference>
<evidence type="ECO:0000313" key="9">
    <source>
        <dbReference type="EMBL" id="TTJ69852.1"/>
    </source>
</evidence>
<dbReference type="GO" id="GO:0009653">
    <property type="term" value="P:anatomical structure morphogenesis"/>
    <property type="evidence" value="ECO:0007669"/>
    <property type="project" value="TreeGrafter"/>
</dbReference>
<evidence type="ECO:0000256" key="3">
    <source>
        <dbReference type="ARBA" id="ARBA00023125"/>
    </source>
</evidence>
<keyword evidence="5 6" id="KW-0539">Nucleus</keyword>
<accession>A0A556VC21</accession>
<evidence type="ECO:0000313" key="10">
    <source>
        <dbReference type="Proteomes" id="UP000319801"/>
    </source>
</evidence>
<dbReference type="EMBL" id="VCAZ01000223">
    <property type="protein sequence ID" value="TTJ69852.1"/>
    <property type="molecule type" value="Genomic_DNA"/>
</dbReference>
<reference evidence="9 10" key="1">
    <citation type="journal article" date="2019" name="Genome Biol. Evol.">
        <title>Whole-Genome Sequencing of the Giant Devil Catfish, Bagarius yarrelli.</title>
        <authorList>
            <person name="Jiang W."/>
            <person name="Lv Y."/>
            <person name="Cheng L."/>
            <person name="Yang K."/>
            <person name="Chao B."/>
            <person name="Wang X."/>
            <person name="Li Y."/>
            <person name="Pan X."/>
            <person name="You X."/>
            <person name="Zhang Y."/>
            <person name="Yang J."/>
            <person name="Li J."/>
            <person name="Zhang X."/>
            <person name="Liu S."/>
            <person name="Sun C."/>
            <person name="Yang J."/>
            <person name="Shi Q."/>
        </authorList>
    </citation>
    <scope>NUCLEOTIDE SEQUENCE [LARGE SCALE GENOMIC DNA]</scope>
    <source>
        <strain evidence="9">JWS20170419001</strain>
        <tissue evidence="9">Muscle</tissue>
    </source>
</reference>
<name>A0A556VC21_BAGYA</name>
<evidence type="ECO:0000259" key="8">
    <source>
        <dbReference type="PROSITE" id="PS50039"/>
    </source>
</evidence>
<feature type="domain" description="Fork-head" evidence="8">
    <location>
        <begin position="81"/>
        <end position="175"/>
    </location>
</feature>
<sequence>MSPAESQPTSLATAAAVSPQVSLDSPSLTPYPLHQQPAAQNAVPVKPEPREGSPRTELEEVVLVGQPPGGRRRKRPVQRGKPPYSYIALIAMAIANSPERKLTLGGIYRFITERFPFYRENSRKWQNSIRHNLTLNDCFVKIPREPGRPGKGNYWTLDPAAEDMFDNGSFLRRRKRFKRSDVSTYPAYAQSAGAYTFNPSSAARQPYPNTLYPTVTSGYSVSPLPGSPHGAVLHPYQSSAGVAQVHLQGQGRMFSIDNIISQQSSGPGAELHVGLSTGDLTSISTSCSASCSALSPTDPTNFQSLNPTNLLSRTCSSIASGFSSSSSPPPHLTSATPPAFSPGSYCTGGRMSRPASCADHTEQLLGLTGTNLNSYNNSYVRQTNFSPGFERYM</sequence>
<feature type="compositionally biased region" description="Polar residues" evidence="7">
    <location>
        <begin position="19"/>
        <end position="28"/>
    </location>
</feature>
<feature type="DNA-binding region" description="Fork-head" evidence="6">
    <location>
        <begin position="81"/>
        <end position="175"/>
    </location>
</feature>
<dbReference type="PROSITE" id="PS00657">
    <property type="entry name" value="FORK_HEAD_1"/>
    <property type="match status" value="1"/>
</dbReference>
<keyword evidence="2" id="KW-0805">Transcription regulation</keyword>
<proteinExistence type="predicted"/>
<dbReference type="Proteomes" id="UP000319801">
    <property type="component" value="Unassembled WGS sequence"/>
</dbReference>
<comment type="subcellular location">
    <subcellularLocation>
        <location evidence="1 6">Nucleus</location>
    </subcellularLocation>
</comment>
<protein>
    <submittedName>
        <fullName evidence="9">Forkhead box protein E4</fullName>
    </submittedName>
</protein>
<dbReference type="GO" id="GO:0048513">
    <property type="term" value="P:animal organ development"/>
    <property type="evidence" value="ECO:0007669"/>
    <property type="project" value="UniProtKB-ARBA"/>
</dbReference>
<keyword evidence="10" id="KW-1185">Reference proteome</keyword>
<dbReference type="InterPro" id="IPR030456">
    <property type="entry name" value="TF_fork_head_CS_2"/>
</dbReference>
<comment type="caution">
    <text evidence="9">The sequence shown here is derived from an EMBL/GenBank/DDBJ whole genome shotgun (WGS) entry which is preliminary data.</text>
</comment>
<evidence type="ECO:0000256" key="4">
    <source>
        <dbReference type="ARBA" id="ARBA00023163"/>
    </source>
</evidence>
<keyword evidence="3 6" id="KW-0238">DNA-binding</keyword>
<organism evidence="9 10">
    <name type="scientific">Bagarius yarrelli</name>
    <name type="common">Goonch</name>
    <name type="synonym">Bagrus yarrelli</name>
    <dbReference type="NCBI Taxonomy" id="175774"/>
    <lineage>
        <taxon>Eukaryota</taxon>
        <taxon>Metazoa</taxon>
        <taxon>Chordata</taxon>
        <taxon>Craniata</taxon>
        <taxon>Vertebrata</taxon>
        <taxon>Euteleostomi</taxon>
        <taxon>Actinopterygii</taxon>
        <taxon>Neopterygii</taxon>
        <taxon>Teleostei</taxon>
        <taxon>Ostariophysi</taxon>
        <taxon>Siluriformes</taxon>
        <taxon>Sisoridae</taxon>
        <taxon>Sisorinae</taxon>
        <taxon>Bagarius</taxon>
    </lineage>
</organism>
<dbReference type="GO" id="GO:0048731">
    <property type="term" value="P:system development"/>
    <property type="evidence" value="ECO:0007669"/>
    <property type="project" value="UniProtKB-ARBA"/>
</dbReference>
<dbReference type="GO" id="GO:0000978">
    <property type="term" value="F:RNA polymerase II cis-regulatory region sequence-specific DNA binding"/>
    <property type="evidence" value="ECO:0007669"/>
    <property type="project" value="TreeGrafter"/>
</dbReference>
<dbReference type="PRINTS" id="PR00053">
    <property type="entry name" value="FORKHEAD"/>
</dbReference>
<dbReference type="InterPro" id="IPR036390">
    <property type="entry name" value="WH_DNA-bd_sf"/>
</dbReference>
<dbReference type="GO" id="GO:0000981">
    <property type="term" value="F:DNA-binding transcription factor activity, RNA polymerase II-specific"/>
    <property type="evidence" value="ECO:0007669"/>
    <property type="project" value="TreeGrafter"/>
</dbReference>
<dbReference type="InterPro" id="IPR050211">
    <property type="entry name" value="FOX_domain-containing"/>
</dbReference>
<feature type="compositionally biased region" description="Basic and acidic residues" evidence="7">
    <location>
        <begin position="47"/>
        <end position="57"/>
    </location>
</feature>
<dbReference type="InterPro" id="IPR001766">
    <property type="entry name" value="Fork_head_dom"/>
</dbReference>
<feature type="compositionally biased region" description="Polar residues" evidence="7">
    <location>
        <begin position="1"/>
        <end position="12"/>
    </location>
</feature>
<gene>
    <name evidence="9" type="ORF">Baya_15568</name>
</gene>
<dbReference type="GO" id="GO:0005634">
    <property type="term" value="C:nucleus"/>
    <property type="evidence" value="ECO:0007669"/>
    <property type="project" value="UniProtKB-SubCell"/>
</dbReference>